<feature type="signal peptide" evidence="2">
    <location>
        <begin position="1"/>
        <end position="19"/>
    </location>
</feature>
<organism evidence="3 4">
    <name type="scientific">Pirellula staleyi (strain ATCC 27377 / DSM 6068 / ICPB 4128)</name>
    <name type="common">Pirella staleyi</name>
    <dbReference type="NCBI Taxonomy" id="530564"/>
    <lineage>
        <taxon>Bacteria</taxon>
        <taxon>Pseudomonadati</taxon>
        <taxon>Planctomycetota</taxon>
        <taxon>Planctomycetia</taxon>
        <taxon>Pirellulales</taxon>
        <taxon>Pirellulaceae</taxon>
        <taxon>Pirellula</taxon>
    </lineage>
</organism>
<protein>
    <recommendedName>
        <fullName evidence="5">Carboxypeptidase regulatory-like domain-containing protein</fullName>
    </recommendedName>
</protein>
<name>D2QXE8_PIRSD</name>
<feature type="chain" id="PRO_5003036058" description="Carboxypeptidase regulatory-like domain-containing protein" evidence="2">
    <location>
        <begin position="20"/>
        <end position="138"/>
    </location>
</feature>
<dbReference type="Proteomes" id="UP000001887">
    <property type="component" value="Chromosome"/>
</dbReference>
<keyword evidence="2" id="KW-0732">Signal</keyword>
<evidence type="ECO:0000313" key="3">
    <source>
        <dbReference type="EMBL" id="ADB16133.1"/>
    </source>
</evidence>
<evidence type="ECO:0000256" key="2">
    <source>
        <dbReference type="SAM" id="SignalP"/>
    </source>
</evidence>
<dbReference type="AlphaFoldDB" id="D2QXE8"/>
<reference evidence="3 4" key="1">
    <citation type="journal article" date="2009" name="Stand. Genomic Sci.">
        <title>Complete genome sequence of Pirellula staleyi type strain (ATCC 27377).</title>
        <authorList>
            <person name="Clum A."/>
            <person name="Tindall B.J."/>
            <person name="Sikorski J."/>
            <person name="Ivanova N."/>
            <person name="Mavrommatis K."/>
            <person name="Lucas S."/>
            <person name="Glavina del Rio T."/>
            <person name="Nolan M."/>
            <person name="Chen F."/>
            <person name="Tice H."/>
            <person name="Pitluck S."/>
            <person name="Cheng J.F."/>
            <person name="Chertkov O."/>
            <person name="Brettin T."/>
            <person name="Han C."/>
            <person name="Detter J.C."/>
            <person name="Kuske C."/>
            <person name="Bruce D."/>
            <person name="Goodwin L."/>
            <person name="Ovchinikova G."/>
            <person name="Pati A."/>
            <person name="Mikhailova N."/>
            <person name="Chen A."/>
            <person name="Palaniappan K."/>
            <person name="Land M."/>
            <person name="Hauser L."/>
            <person name="Chang Y.J."/>
            <person name="Jeffries C.D."/>
            <person name="Chain P."/>
            <person name="Rohde M."/>
            <person name="Goker M."/>
            <person name="Bristow J."/>
            <person name="Eisen J.A."/>
            <person name="Markowitz V."/>
            <person name="Hugenholtz P."/>
            <person name="Kyrpides N.C."/>
            <person name="Klenk H.P."/>
            <person name="Lapidus A."/>
        </authorList>
    </citation>
    <scope>NUCLEOTIDE SEQUENCE [LARGE SCALE GENOMIC DNA]</scope>
    <source>
        <strain evidence="4">ATCC 27377 / DSM 6068 / ICPB 4128</strain>
    </source>
</reference>
<gene>
    <name evidence="3" type="ordered locus">Psta_1458</name>
</gene>
<feature type="region of interest" description="Disordered" evidence="1">
    <location>
        <begin position="93"/>
        <end position="112"/>
    </location>
</feature>
<dbReference type="OrthoDB" id="275291at2"/>
<dbReference type="eggNOG" id="ENOG503310M">
    <property type="taxonomic scope" value="Bacteria"/>
</dbReference>
<dbReference type="KEGG" id="psl:Psta_1458"/>
<evidence type="ECO:0008006" key="5">
    <source>
        <dbReference type="Google" id="ProtNLM"/>
    </source>
</evidence>
<sequence precursor="true">MHTARFARFVSLAAVALFAAGGCSSSDLPKLSTVSGVVTLDGAPYPNAYVMFAPAKGRPSEGVTDSSGKYELSFLPGVKGAELGEHKVSITTQYQAPENPGSEPPFVEPLPPKYNVASTLTATVTSGSNEVNFDLTSR</sequence>
<dbReference type="PROSITE" id="PS51257">
    <property type="entry name" value="PROKAR_LIPOPROTEIN"/>
    <property type="match status" value="1"/>
</dbReference>
<dbReference type="InterPro" id="IPR008969">
    <property type="entry name" value="CarboxyPept-like_regulatory"/>
</dbReference>
<keyword evidence="4" id="KW-1185">Reference proteome</keyword>
<dbReference type="EMBL" id="CP001848">
    <property type="protein sequence ID" value="ADB16133.1"/>
    <property type="molecule type" value="Genomic_DNA"/>
</dbReference>
<dbReference type="SUPFAM" id="SSF49464">
    <property type="entry name" value="Carboxypeptidase regulatory domain-like"/>
    <property type="match status" value="1"/>
</dbReference>
<feature type="compositionally biased region" description="Pro residues" evidence="1">
    <location>
        <begin position="102"/>
        <end position="112"/>
    </location>
</feature>
<evidence type="ECO:0000313" key="4">
    <source>
        <dbReference type="Proteomes" id="UP000001887"/>
    </source>
</evidence>
<accession>D2QXE8</accession>
<dbReference type="HOGENOM" id="CLU_113730_5_0_0"/>
<proteinExistence type="predicted"/>
<evidence type="ECO:0000256" key="1">
    <source>
        <dbReference type="SAM" id="MobiDB-lite"/>
    </source>
</evidence>